<protein>
    <submittedName>
        <fullName evidence="2">Uncharacterized protein</fullName>
    </submittedName>
</protein>
<evidence type="ECO:0000313" key="3">
    <source>
        <dbReference type="Proteomes" id="UP000034753"/>
    </source>
</evidence>
<sequence>MPDATTIAEVSALNVEPVRSYPTRPPATLEKKVTAVVDKKKVEKEPNTVMRQHSAIESGDPFKPIHLKPEARDRIIAKLIKRSEIAQDLKEKQRPLTEVDNMLLRSDFLERLQRGDLVEEDVVLAWFEMKDEYILKSMAAARQVHRDPSRFASLRNLPLAGRLVGNDVSTILPTGFSDADFSEYIKEIGYDTFNAAKIEKDLRDLDQLRQELEKSFYRNGMRHPMVDRFRSFVRGGPPLYQEPIWGDVREDFLSESGHKFYDEMGKQISAVIAEKYPGIADFAALPTDLDRLKVEHFAVQRALAQKARKYALEIVNGEARQTNVEAITQRATEARTPIKAEDLTPLQEAKTKADTELSDAKIKLTRLEAELKRLKEGTDDTPSELTAKTQLFDHASDKLQKFIDNIGTVDLTAGTSTGQFAKIDHEILELETKRGGVGGGTPASAAELKTINESIKDLLKERTTLLNQLLALIDVKADTERNKIIVEQRIQALEGVPLPPGVAGPVVPGEIDQAKTRVTTTEAAAKNAADKLNKKGEEVETGRVSLGGEEKAVALEREALLAESRSEIHNLLYSQAFGGEFTIEMLADSTLTNGKEVVGAEAIRKLLFQTIDKKTFTPQVEKLARKMLSDEILARAMLDYFGIDLTRTITVPLAPGVAGPGAVTISYQDMIDRVTTQKHPGRKSAEAKILLQHSITHLQLVHQSEISHFLNRVMDKMLESAELGNPFLTTEFLLK</sequence>
<evidence type="ECO:0000313" key="2">
    <source>
        <dbReference type="EMBL" id="KKS11338.1"/>
    </source>
</evidence>
<reference evidence="2 3" key="1">
    <citation type="journal article" date="2015" name="Nature">
        <title>rRNA introns, odd ribosomes, and small enigmatic genomes across a large radiation of phyla.</title>
        <authorList>
            <person name="Brown C.T."/>
            <person name="Hug L.A."/>
            <person name="Thomas B.C."/>
            <person name="Sharon I."/>
            <person name="Castelle C.J."/>
            <person name="Singh A."/>
            <person name="Wilkins M.J."/>
            <person name="Williams K.H."/>
            <person name="Banfield J.F."/>
        </authorList>
    </citation>
    <scope>NUCLEOTIDE SEQUENCE [LARGE SCALE GENOMIC DNA]</scope>
</reference>
<name>A0A0G0ZE95_9BACT</name>
<proteinExistence type="predicted"/>
<dbReference type="Proteomes" id="UP000034753">
    <property type="component" value="Unassembled WGS sequence"/>
</dbReference>
<evidence type="ECO:0000256" key="1">
    <source>
        <dbReference type="SAM" id="Coils"/>
    </source>
</evidence>
<feature type="coiled-coil region" evidence="1">
    <location>
        <begin position="350"/>
        <end position="377"/>
    </location>
</feature>
<comment type="caution">
    <text evidence="2">The sequence shown here is derived from an EMBL/GenBank/DDBJ whole genome shotgun (WGS) entry which is preliminary data.</text>
</comment>
<dbReference type="AlphaFoldDB" id="A0A0G0ZE95"/>
<gene>
    <name evidence="2" type="ORF">UU67_C0076G0004</name>
</gene>
<dbReference type="EMBL" id="LCBN01000076">
    <property type="protein sequence ID" value="KKS11338.1"/>
    <property type="molecule type" value="Genomic_DNA"/>
</dbReference>
<organism evidence="2 3">
    <name type="scientific">Candidatus Daviesbacteria bacterium GW2011_GWB1_41_5</name>
    <dbReference type="NCBI Taxonomy" id="1618429"/>
    <lineage>
        <taxon>Bacteria</taxon>
        <taxon>Candidatus Daviesiibacteriota</taxon>
    </lineage>
</organism>
<accession>A0A0G0ZE95</accession>
<keyword evidence="1" id="KW-0175">Coiled coil</keyword>